<evidence type="ECO:0000256" key="13">
    <source>
        <dbReference type="ARBA" id="ARBA00023012"/>
    </source>
</evidence>
<keyword evidence="6" id="KW-0597">Phosphoprotein</keyword>
<comment type="subcellular location">
    <subcellularLocation>
        <location evidence="2">Cell inner membrane</location>
        <topology evidence="2">Multi-pass membrane protein</topology>
    </subcellularLocation>
</comment>
<keyword evidence="12 14" id="KW-1133">Transmembrane helix</keyword>
<feature type="domain" description="Histidine kinase" evidence="15">
    <location>
        <begin position="480"/>
        <end position="703"/>
    </location>
</feature>
<keyword evidence="4" id="KW-1003">Cell membrane</keyword>
<keyword evidence="5" id="KW-0997">Cell inner membrane</keyword>
<dbReference type="Pfam" id="PF09308">
    <property type="entry name" value="LuxQ-periplasm"/>
    <property type="match status" value="1"/>
</dbReference>
<dbReference type="InterPro" id="IPR004358">
    <property type="entry name" value="Sig_transdc_His_kin-like_C"/>
</dbReference>
<evidence type="ECO:0000256" key="10">
    <source>
        <dbReference type="ARBA" id="ARBA00022777"/>
    </source>
</evidence>
<evidence type="ECO:0000256" key="11">
    <source>
        <dbReference type="ARBA" id="ARBA00022840"/>
    </source>
</evidence>
<dbReference type="EMBL" id="NXIE01000003">
    <property type="protein sequence ID" value="RXK12474.1"/>
    <property type="molecule type" value="Genomic_DNA"/>
</dbReference>
<dbReference type="SUPFAM" id="SSF103190">
    <property type="entry name" value="Sensory domain-like"/>
    <property type="match status" value="1"/>
</dbReference>
<dbReference type="InterPro" id="IPR000700">
    <property type="entry name" value="PAS-assoc_C"/>
</dbReference>
<keyword evidence="9" id="KW-0547">Nucleotide-binding</keyword>
<dbReference type="InterPro" id="IPR015387">
    <property type="entry name" value="LuxQ-periplasm_dom"/>
</dbReference>
<proteinExistence type="predicted"/>
<evidence type="ECO:0000256" key="7">
    <source>
        <dbReference type="ARBA" id="ARBA00022679"/>
    </source>
</evidence>
<dbReference type="GO" id="GO:0005524">
    <property type="term" value="F:ATP binding"/>
    <property type="evidence" value="ECO:0007669"/>
    <property type="project" value="UniProtKB-KW"/>
</dbReference>
<keyword evidence="8 14" id="KW-0812">Transmembrane</keyword>
<dbReference type="SUPFAM" id="SSF55874">
    <property type="entry name" value="ATPase domain of HSP90 chaperone/DNA topoisomerase II/histidine kinase"/>
    <property type="match status" value="1"/>
</dbReference>
<evidence type="ECO:0000256" key="9">
    <source>
        <dbReference type="ARBA" id="ARBA00022741"/>
    </source>
</evidence>
<feature type="transmembrane region" description="Helical" evidence="14">
    <location>
        <begin position="261"/>
        <end position="281"/>
    </location>
</feature>
<dbReference type="AlphaFoldDB" id="A0A4Q1AS68"/>
<feature type="domain" description="PAC" evidence="16">
    <location>
        <begin position="408"/>
        <end position="460"/>
    </location>
</feature>
<evidence type="ECO:0000313" key="17">
    <source>
        <dbReference type="EMBL" id="RXK12474.1"/>
    </source>
</evidence>
<evidence type="ECO:0000256" key="12">
    <source>
        <dbReference type="ARBA" id="ARBA00022989"/>
    </source>
</evidence>
<comment type="catalytic activity">
    <reaction evidence="1">
        <text>ATP + protein L-histidine = ADP + protein N-phospho-L-histidine.</text>
        <dbReference type="EC" id="2.7.13.3"/>
    </reaction>
</comment>
<dbReference type="PANTHER" id="PTHR43065">
    <property type="entry name" value="SENSOR HISTIDINE KINASE"/>
    <property type="match status" value="1"/>
</dbReference>
<dbReference type="CDD" id="cd00082">
    <property type="entry name" value="HisKA"/>
    <property type="match status" value="1"/>
</dbReference>
<dbReference type="RefSeq" id="WP_129061533.1">
    <property type="nucleotide sequence ID" value="NZ_NXIE01000003.1"/>
</dbReference>
<dbReference type="InterPro" id="IPR036097">
    <property type="entry name" value="HisK_dim/P_sf"/>
</dbReference>
<keyword evidence="18" id="KW-1185">Reference proteome</keyword>
<dbReference type="GO" id="GO:0005886">
    <property type="term" value="C:plasma membrane"/>
    <property type="evidence" value="ECO:0007669"/>
    <property type="project" value="UniProtKB-SubCell"/>
</dbReference>
<dbReference type="InterPro" id="IPR001610">
    <property type="entry name" value="PAC"/>
</dbReference>
<evidence type="ECO:0000256" key="4">
    <source>
        <dbReference type="ARBA" id="ARBA00022475"/>
    </source>
</evidence>
<evidence type="ECO:0000256" key="8">
    <source>
        <dbReference type="ARBA" id="ARBA00022692"/>
    </source>
</evidence>
<dbReference type="OrthoDB" id="9793144at2"/>
<dbReference type="InterPro" id="IPR003594">
    <property type="entry name" value="HATPase_dom"/>
</dbReference>
<evidence type="ECO:0000313" key="18">
    <source>
        <dbReference type="Proteomes" id="UP000289718"/>
    </source>
</evidence>
<evidence type="ECO:0000259" key="15">
    <source>
        <dbReference type="PROSITE" id="PS50109"/>
    </source>
</evidence>
<dbReference type="InterPro" id="IPR013655">
    <property type="entry name" value="PAS_fold_3"/>
</dbReference>
<evidence type="ECO:0000256" key="14">
    <source>
        <dbReference type="SAM" id="Phobius"/>
    </source>
</evidence>
<keyword evidence="7" id="KW-0808">Transferase</keyword>
<dbReference type="Gene3D" id="3.30.450.20">
    <property type="entry name" value="PAS domain"/>
    <property type="match status" value="1"/>
</dbReference>
<dbReference type="InterPro" id="IPR005467">
    <property type="entry name" value="His_kinase_dom"/>
</dbReference>
<keyword evidence="11" id="KW-0067">ATP-binding</keyword>
<reference evidence="17 18" key="1">
    <citation type="submission" date="2017-09" db="EMBL/GenBank/DDBJ databases">
        <title>Genomics of the genus Arcobacter.</title>
        <authorList>
            <person name="Perez-Cataluna A."/>
            <person name="Figueras M.J."/>
            <person name="Salas-Masso N."/>
        </authorList>
    </citation>
    <scope>NUCLEOTIDE SEQUENCE [LARGE SCALE GENOMIC DNA]</scope>
    <source>
        <strain evidence="17 18">F156-34</strain>
    </source>
</reference>
<dbReference type="SMART" id="SM00387">
    <property type="entry name" value="HATPase_c"/>
    <property type="match status" value="1"/>
</dbReference>
<evidence type="ECO:0000259" key="16">
    <source>
        <dbReference type="PROSITE" id="PS50113"/>
    </source>
</evidence>
<dbReference type="InterPro" id="IPR003661">
    <property type="entry name" value="HisK_dim/P_dom"/>
</dbReference>
<gene>
    <name evidence="17" type="ORF">CP965_07770</name>
</gene>
<keyword evidence="14" id="KW-0472">Membrane</keyword>
<evidence type="ECO:0000256" key="5">
    <source>
        <dbReference type="ARBA" id="ARBA00022519"/>
    </source>
</evidence>
<dbReference type="SUPFAM" id="SSF47384">
    <property type="entry name" value="Homodimeric domain of signal transducing histidine kinase"/>
    <property type="match status" value="1"/>
</dbReference>
<dbReference type="Gene3D" id="1.10.287.130">
    <property type="match status" value="1"/>
</dbReference>
<keyword evidence="13" id="KW-0902">Two-component regulatory system</keyword>
<sequence>MSRPKVSLSFINNALLFVFLLVLSIGISFWVYLSTEKVLDYNIKQYFSQTKNLLNIIIENEKTSLDYMTFEAAEIIEDLPFNQSLLERKLENLSFLDRVDILYVQKNEKTLDFSNSLFNTKEIIVNIKKDDLKNTFTIVSLNNKKYLLLIRSKDIIDKKTGRVQAKLYIGKIINDNLSFVNMIKKSASLNDIKIYINRELIVNTSNKVTVNIKDFKDKKIIKENGKIYFKQKVIIDSKNSFDFVFSTNNLTSSLLKEDFKIIGILLFIFIIFVFIVLYMISDKYLIKPFSRLLKFAKKAKDNELVLYEESQILEFDNFAMDLKSIIDELRDLKEQYSRAIEGVQDGLWDLDLITGKSYYSNRYLLMLGYKNHLEVDIKNFWKKSVHKKDYRKTLKKLSKHLKGETSFYEDNYRFKCKNGSYKWLKVRGKVFFDIEGKPIRMTGFHTDVDHFIRLQEDNRKKEQMIYQQSKLAAMGEMIGNIAHQWRQPLNVISTIASSQIMQIELGLTKKDETIKDLNKVIDTVQYLSTIIDKFRNFFNPNKELEHFNIKDIIKENIDIFETSYKSYGIELHTKLEPIEIQGYKFELMQVLINIINNAKDALRAKEIEDNKFIFMENYIKNDKVIIKVYDNAGGIKSSIKNKVYEPYFTTKHKSQGTGLGLYMSSEIIKKHFNGTLYNETIEYEYDNKKYKGEEFIIEIPININ</sequence>
<dbReference type="GO" id="GO:0016791">
    <property type="term" value="F:phosphatase activity"/>
    <property type="evidence" value="ECO:0007669"/>
    <property type="project" value="InterPro"/>
</dbReference>
<dbReference type="SMART" id="SM00086">
    <property type="entry name" value="PAC"/>
    <property type="match status" value="1"/>
</dbReference>
<protein>
    <recommendedName>
        <fullName evidence="3">histidine kinase</fullName>
        <ecNumber evidence="3">2.7.13.3</ecNumber>
    </recommendedName>
</protein>
<dbReference type="Gene3D" id="3.30.450.220">
    <property type="entry name" value="LuxQ periplasmic domain, N-terminal subdomain"/>
    <property type="match status" value="1"/>
</dbReference>
<dbReference type="CDD" id="cd00130">
    <property type="entry name" value="PAS"/>
    <property type="match status" value="1"/>
</dbReference>
<dbReference type="PRINTS" id="PR00344">
    <property type="entry name" value="BCTRLSENSOR"/>
</dbReference>
<dbReference type="PROSITE" id="PS50109">
    <property type="entry name" value="HIS_KIN"/>
    <property type="match status" value="1"/>
</dbReference>
<evidence type="ECO:0000256" key="6">
    <source>
        <dbReference type="ARBA" id="ARBA00022553"/>
    </source>
</evidence>
<evidence type="ECO:0000256" key="1">
    <source>
        <dbReference type="ARBA" id="ARBA00000085"/>
    </source>
</evidence>
<dbReference type="Proteomes" id="UP000289718">
    <property type="component" value="Unassembled WGS sequence"/>
</dbReference>
<dbReference type="PROSITE" id="PS50113">
    <property type="entry name" value="PAC"/>
    <property type="match status" value="1"/>
</dbReference>
<feature type="transmembrane region" description="Helical" evidence="14">
    <location>
        <begin position="12"/>
        <end position="33"/>
    </location>
</feature>
<dbReference type="Gene3D" id="3.30.565.10">
    <property type="entry name" value="Histidine kinase-like ATPase, C-terminal domain"/>
    <property type="match status" value="1"/>
</dbReference>
<dbReference type="InterPro" id="IPR036890">
    <property type="entry name" value="HATPase_C_sf"/>
</dbReference>
<dbReference type="SUPFAM" id="SSF55785">
    <property type="entry name" value="PYP-like sensor domain (PAS domain)"/>
    <property type="match status" value="1"/>
</dbReference>
<dbReference type="NCBIfam" id="TIGR00229">
    <property type="entry name" value="sensory_box"/>
    <property type="match status" value="1"/>
</dbReference>
<comment type="caution">
    <text evidence="17">The sequence shown here is derived from an EMBL/GenBank/DDBJ whole genome shotgun (WGS) entry which is preliminary data.</text>
</comment>
<dbReference type="GO" id="GO:0000155">
    <property type="term" value="F:phosphorelay sensor kinase activity"/>
    <property type="evidence" value="ECO:0007669"/>
    <property type="project" value="InterPro"/>
</dbReference>
<accession>A0A4Q1AS68</accession>
<dbReference type="Pfam" id="PF02518">
    <property type="entry name" value="HATPase_c"/>
    <property type="match status" value="1"/>
</dbReference>
<keyword evidence="10" id="KW-0418">Kinase</keyword>
<dbReference type="InterPro" id="IPR035965">
    <property type="entry name" value="PAS-like_dom_sf"/>
</dbReference>
<name>A0A4Q1AS68_9BACT</name>
<dbReference type="EC" id="2.7.13.3" evidence="3"/>
<dbReference type="InterPro" id="IPR043056">
    <property type="entry name" value="LuxQ-periplasm_N"/>
</dbReference>
<evidence type="ECO:0000256" key="3">
    <source>
        <dbReference type="ARBA" id="ARBA00012438"/>
    </source>
</evidence>
<dbReference type="InterPro" id="IPR029151">
    <property type="entry name" value="Sensor-like_sf"/>
</dbReference>
<organism evidence="17 18">
    <name type="scientific">Halarcobacter mediterraneus</name>
    <dbReference type="NCBI Taxonomy" id="2023153"/>
    <lineage>
        <taxon>Bacteria</taxon>
        <taxon>Pseudomonadati</taxon>
        <taxon>Campylobacterota</taxon>
        <taxon>Epsilonproteobacteria</taxon>
        <taxon>Campylobacterales</taxon>
        <taxon>Arcobacteraceae</taxon>
        <taxon>Halarcobacter</taxon>
    </lineage>
</organism>
<dbReference type="InterPro" id="IPR000014">
    <property type="entry name" value="PAS"/>
</dbReference>
<evidence type="ECO:0000256" key="2">
    <source>
        <dbReference type="ARBA" id="ARBA00004429"/>
    </source>
</evidence>
<dbReference type="Pfam" id="PF08447">
    <property type="entry name" value="PAS_3"/>
    <property type="match status" value="1"/>
</dbReference>